<dbReference type="Proteomes" id="UP001597295">
    <property type="component" value="Unassembled WGS sequence"/>
</dbReference>
<feature type="transmembrane region" description="Helical" evidence="1">
    <location>
        <begin position="30"/>
        <end position="48"/>
    </location>
</feature>
<dbReference type="Pfam" id="PF01578">
    <property type="entry name" value="Cytochrom_C_asm"/>
    <property type="match status" value="1"/>
</dbReference>
<dbReference type="PANTHER" id="PTHR38034:SF1">
    <property type="entry name" value="INNER MEMBRANE PROTEIN YPJD"/>
    <property type="match status" value="1"/>
</dbReference>
<feature type="transmembrane region" description="Helical" evidence="1">
    <location>
        <begin position="235"/>
        <end position="256"/>
    </location>
</feature>
<keyword evidence="1" id="KW-0472">Membrane</keyword>
<dbReference type="InterPro" id="IPR052372">
    <property type="entry name" value="YpjD/HemX"/>
</dbReference>
<feature type="transmembrane region" description="Helical" evidence="1">
    <location>
        <begin position="168"/>
        <end position="191"/>
    </location>
</feature>
<feature type="domain" description="Cytochrome c assembly protein" evidence="2">
    <location>
        <begin position="55"/>
        <end position="253"/>
    </location>
</feature>
<dbReference type="EMBL" id="JBHUIP010000009">
    <property type="protein sequence ID" value="MFD2263036.1"/>
    <property type="molecule type" value="Genomic_DNA"/>
</dbReference>
<accession>A0ABW5DRD7</accession>
<gene>
    <name evidence="3" type="primary">ccsA</name>
    <name evidence="3" type="ORF">ACFSM5_09070</name>
</gene>
<evidence type="ECO:0000256" key="1">
    <source>
        <dbReference type="SAM" id="Phobius"/>
    </source>
</evidence>
<keyword evidence="1" id="KW-1133">Transmembrane helix</keyword>
<comment type="caution">
    <text evidence="3">The sequence shown here is derived from an EMBL/GenBank/DDBJ whole genome shotgun (WGS) entry which is preliminary data.</text>
</comment>
<dbReference type="RefSeq" id="WP_379876008.1">
    <property type="nucleotide sequence ID" value="NZ_JBHUIP010000009.1"/>
</dbReference>
<keyword evidence="4" id="KW-1185">Reference proteome</keyword>
<sequence length="259" mass="27378">MNFSMLVSVMAAATLLPAMAMEWLRAPDVWRRASLVFAGIACIVVAGLPDFGGSFARAVWGSLAMVLALFLIATVMDRGIERLGPLLVAYCGAVGLLAVPFSERQAAGIWSGTALLHILPGLAGYALITLAAIAAVAADMQARALKARRVNWLLDRLPPLNESERHSFRFLIAAAVALSIAVSAGMALNWTQYGTILRIDHKAMLTLVALAATAGLLGAHAYSGLRGRQAVRWVLGVYLLLTLAFPGAKFVGDIVLGRG</sequence>
<protein>
    <submittedName>
        <fullName evidence="3">Cytochrome c biogenesis protein CcsA</fullName>
    </submittedName>
</protein>
<evidence type="ECO:0000259" key="2">
    <source>
        <dbReference type="Pfam" id="PF01578"/>
    </source>
</evidence>
<feature type="transmembrane region" description="Helical" evidence="1">
    <location>
        <begin position="114"/>
        <end position="138"/>
    </location>
</feature>
<evidence type="ECO:0000313" key="4">
    <source>
        <dbReference type="Proteomes" id="UP001597295"/>
    </source>
</evidence>
<feature type="transmembrane region" description="Helical" evidence="1">
    <location>
        <begin position="82"/>
        <end position="102"/>
    </location>
</feature>
<reference evidence="4" key="1">
    <citation type="journal article" date="2019" name="Int. J. Syst. Evol. Microbiol.">
        <title>The Global Catalogue of Microorganisms (GCM) 10K type strain sequencing project: providing services to taxonomists for standard genome sequencing and annotation.</title>
        <authorList>
            <consortium name="The Broad Institute Genomics Platform"/>
            <consortium name="The Broad Institute Genome Sequencing Center for Infectious Disease"/>
            <person name="Wu L."/>
            <person name="Ma J."/>
        </authorList>
    </citation>
    <scope>NUCLEOTIDE SEQUENCE [LARGE SCALE GENOMIC DNA]</scope>
    <source>
        <strain evidence="4">CGMCC 1.19062</strain>
    </source>
</reference>
<evidence type="ECO:0000313" key="3">
    <source>
        <dbReference type="EMBL" id="MFD2263036.1"/>
    </source>
</evidence>
<keyword evidence="1" id="KW-0812">Transmembrane</keyword>
<proteinExistence type="predicted"/>
<dbReference type="InterPro" id="IPR002541">
    <property type="entry name" value="Cyt_c_assembly"/>
</dbReference>
<organism evidence="3 4">
    <name type="scientific">Lacibacterium aquatile</name>
    <dbReference type="NCBI Taxonomy" id="1168082"/>
    <lineage>
        <taxon>Bacteria</taxon>
        <taxon>Pseudomonadati</taxon>
        <taxon>Pseudomonadota</taxon>
        <taxon>Alphaproteobacteria</taxon>
        <taxon>Rhodospirillales</taxon>
        <taxon>Rhodospirillaceae</taxon>
    </lineage>
</organism>
<feature type="transmembrane region" description="Helical" evidence="1">
    <location>
        <begin position="203"/>
        <end position="223"/>
    </location>
</feature>
<dbReference type="PANTHER" id="PTHR38034">
    <property type="entry name" value="INNER MEMBRANE PROTEIN YPJD"/>
    <property type="match status" value="1"/>
</dbReference>
<feature type="transmembrane region" description="Helical" evidence="1">
    <location>
        <begin position="55"/>
        <end position="76"/>
    </location>
</feature>
<name>A0ABW5DRD7_9PROT</name>